<evidence type="ECO:0000256" key="1">
    <source>
        <dbReference type="SAM" id="MobiDB-lite"/>
    </source>
</evidence>
<dbReference type="OrthoDB" id="6417212at2759"/>
<proteinExistence type="predicted"/>
<feature type="compositionally biased region" description="Polar residues" evidence="1">
    <location>
        <begin position="212"/>
        <end position="224"/>
    </location>
</feature>
<feature type="region of interest" description="Disordered" evidence="1">
    <location>
        <begin position="208"/>
        <end position="228"/>
    </location>
</feature>
<organism evidence="2">
    <name type="scientific">Lepeophtheirus salmonis</name>
    <name type="common">Salmon louse</name>
    <name type="synonym">Caligus salmonis</name>
    <dbReference type="NCBI Taxonomy" id="72036"/>
    <lineage>
        <taxon>Eukaryota</taxon>
        <taxon>Metazoa</taxon>
        <taxon>Ecdysozoa</taxon>
        <taxon>Arthropoda</taxon>
        <taxon>Crustacea</taxon>
        <taxon>Multicrustacea</taxon>
        <taxon>Hexanauplia</taxon>
        <taxon>Copepoda</taxon>
        <taxon>Siphonostomatoida</taxon>
        <taxon>Caligidae</taxon>
        <taxon>Lepeophtheirus</taxon>
    </lineage>
</organism>
<name>A0A0K2UN60_LEPSM</name>
<feature type="region of interest" description="Disordered" evidence="1">
    <location>
        <begin position="60"/>
        <end position="95"/>
    </location>
</feature>
<feature type="compositionally biased region" description="Basic residues" evidence="1">
    <location>
        <begin position="80"/>
        <end position="89"/>
    </location>
</feature>
<sequence>MVDRQIPDVWNIFEIASGPYVHKEQEILSKWSDRSSACDRPRTYDKFYQRLPWTYVNSSPTCSSTDLSKEEEDADESNPGKKKSKKKKKDLNYSRTVTERDVKQIERHLSMKKTIRKKIMRDLQQAFVPDPDELAKNNEIKMNDALQFDTKRAPAPEKSDKLLDLLRDSDDSGVVNDDEELEKSRRFKTCRERTSNSIHRLDLISDGECSTDDNVSSTDQASTDLDSKTEKRSWWWEMFMVKKKRIKP</sequence>
<protein>
    <submittedName>
        <fullName evidence="2">Putative LOC100644114 [Bombus terrestris]</fullName>
    </submittedName>
</protein>
<dbReference type="AlphaFoldDB" id="A0A0K2UN60"/>
<reference evidence="2" key="1">
    <citation type="submission" date="2014-05" db="EMBL/GenBank/DDBJ databases">
        <authorList>
            <person name="Chronopoulou M."/>
        </authorList>
    </citation>
    <scope>NUCLEOTIDE SEQUENCE</scope>
    <source>
        <tissue evidence="2">Whole organism</tissue>
    </source>
</reference>
<accession>A0A0K2UN60</accession>
<evidence type="ECO:0000313" key="2">
    <source>
        <dbReference type="EMBL" id="CDW39480.1"/>
    </source>
</evidence>
<dbReference type="EMBL" id="HACA01022119">
    <property type="protein sequence ID" value="CDW39480.1"/>
    <property type="molecule type" value="Transcribed_RNA"/>
</dbReference>